<comment type="caution">
    <text evidence="1">The sequence shown here is derived from an EMBL/GenBank/DDBJ whole genome shotgun (WGS) entry which is preliminary data.</text>
</comment>
<reference evidence="1" key="1">
    <citation type="submission" date="2024-02" db="EMBL/GenBank/DDBJ databases">
        <title>Metagenome Assembled Genome of Zalaria obscura JY119.</title>
        <authorList>
            <person name="Vighnesh L."/>
            <person name="Jagadeeshwari U."/>
            <person name="Venkata Ramana C."/>
            <person name="Sasikala C."/>
        </authorList>
    </citation>
    <scope>NUCLEOTIDE SEQUENCE</scope>
    <source>
        <strain evidence="1">JY119</strain>
    </source>
</reference>
<evidence type="ECO:0000313" key="1">
    <source>
        <dbReference type="EMBL" id="KAK8192676.1"/>
    </source>
</evidence>
<organism evidence="1 2">
    <name type="scientific">Zalaria obscura</name>
    <dbReference type="NCBI Taxonomy" id="2024903"/>
    <lineage>
        <taxon>Eukaryota</taxon>
        <taxon>Fungi</taxon>
        <taxon>Dikarya</taxon>
        <taxon>Ascomycota</taxon>
        <taxon>Pezizomycotina</taxon>
        <taxon>Dothideomycetes</taxon>
        <taxon>Dothideomycetidae</taxon>
        <taxon>Dothideales</taxon>
        <taxon>Zalariaceae</taxon>
        <taxon>Zalaria</taxon>
    </lineage>
</organism>
<sequence>MSDSHPVPPPKSILILGSGVFGLSTAYSLATNPSFQDTKITLLDRFPFLAPDAASIDSSRIVRADYADLAYASLAHEAQVKWRTGEYGEGVYNETGLALVVAKAGREGETDGSGNGELGREYMRKSLENVQNLGMRVGTKEDGADITVLENRAQIESITTCGGGSGDFGYANWRSGWADAEKAMARLHRLVEETGRVERKQGEVRRLLFSSADATDKVEGAELIDGSFLRADLTVLATGAWTPKFLDLRGIASATGQILAYTELSQEEQDRLGKNPTLLNESTGMFIIPPQGRVLKVARHGYGYANPTTISNPEKPGETITVSLPRTKQDDPNLGIAEEGLQACRKALREMIPELGDRPFTYTRICWYTDTANGDWIVSYHPRYQGLFVATGGSGHAFKFLPVVGDQIVECILGKTPEAFKNKWSFPQRGAEDQVWTEDWRGGKRGMILDEELKRGSKISEKL</sequence>
<name>A0ACC3S398_9PEZI</name>
<protein>
    <submittedName>
        <fullName evidence="1">Uncharacterized protein</fullName>
    </submittedName>
</protein>
<dbReference type="EMBL" id="JAMKPW020000044">
    <property type="protein sequence ID" value="KAK8192676.1"/>
    <property type="molecule type" value="Genomic_DNA"/>
</dbReference>
<evidence type="ECO:0000313" key="2">
    <source>
        <dbReference type="Proteomes" id="UP001320706"/>
    </source>
</evidence>
<gene>
    <name evidence="1" type="ORF">M8818_007848</name>
</gene>
<keyword evidence="2" id="KW-1185">Reference proteome</keyword>
<proteinExistence type="predicted"/>
<dbReference type="Proteomes" id="UP001320706">
    <property type="component" value="Unassembled WGS sequence"/>
</dbReference>
<accession>A0ACC3S398</accession>